<comment type="caution">
    <text evidence="1">The sequence shown here is derived from an EMBL/GenBank/DDBJ whole genome shotgun (WGS) entry which is preliminary data.</text>
</comment>
<name>A0AAW0EXI1_9TRYP</name>
<keyword evidence="2" id="KW-1185">Reference proteome</keyword>
<gene>
    <name evidence="1" type="ORF">NESM_000814200</name>
</gene>
<dbReference type="Proteomes" id="UP001430356">
    <property type="component" value="Unassembled WGS sequence"/>
</dbReference>
<evidence type="ECO:0000313" key="1">
    <source>
        <dbReference type="EMBL" id="KAK7198525.1"/>
    </source>
</evidence>
<protein>
    <submittedName>
        <fullName evidence="1">Uncharacterized protein</fullName>
    </submittedName>
</protein>
<dbReference type="SUPFAM" id="SSF69318">
    <property type="entry name" value="Integrin alpha N-terminal domain"/>
    <property type="match status" value="1"/>
</dbReference>
<dbReference type="InterPro" id="IPR028994">
    <property type="entry name" value="Integrin_alpha_N"/>
</dbReference>
<proteinExistence type="predicted"/>
<reference evidence="1 2" key="1">
    <citation type="journal article" date="2021" name="MBio">
        <title>A New Model Trypanosomatid, Novymonas esmeraldas: Genomic Perception of Its 'Candidatus Pandoraea novymonadis' Endosymbiont.</title>
        <authorList>
            <person name="Zakharova A."/>
            <person name="Saura A."/>
            <person name="Butenko A."/>
            <person name="Podesvova L."/>
            <person name="Warmusova S."/>
            <person name="Kostygov A.Y."/>
            <person name="Nenarokova A."/>
            <person name="Lukes J."/>
            <person name="Opperdoes F.R."/>
            <person name="Yurchenko V."/>
        </authorList>
    </citation>
    <scope>NUCLEOTIDE SEQUENCE [LARGE SCALE GENOMIC DNA]</scope>
    <source>
        <strain evidence="1 2">E262AT.01</strain>
    </source>
</reference>
<dbReference type="AlphaFoldDB" id="A0AAW0EXI1"/>
<accession>A0AAW0EXI1</accession>
<dbReference type="EMBL" id="JAECZO010000156">
    <property type="protein sequence ID" value="KAK7198525.1"/>
    <property type="molecule type" value="Genomic_DNA"/>
</dbReference>
<sequence>MCDDAGALLRFCERCIGKLNKCYCVAPYDCGAGTTTFLVAAEQDDPCYLFDVYGTAMEKLWDAPGGVMSMVQLPDGDGRLVLATQQFYGPDCSENAKLVLAKALTTAPDPADPTACVWQRFVVAEMPFVHRFDVVPGRGAGDTPRYIIACTLKKNQCGAGDWSQPGQVLAARLPDDCNDLLPESWPDAADGAPPRRALSWRILKDGCLKNHGYCRHLDPQTGEVNCIIGCDAGIFLFRPPAVDCGAGEAAEDEWQITQLTSDPASDGTLVDLDGDGVEELVVISPFHGDTLLVYHADSNGAYECVYRHAQPLPFLHAIWGGELGGHSVAVLGHRAGERDLLLLSHSAAAGYHTNLIAHDCGPANATKIEYEDTASGRTCECIVSCNRETDTAMLYEVMTDAVQQ</sequence>
<evidence type="ECO:0000313" key="2">
    <source>
        <dbReference type="Proteomes" id="UP001430356"/>
    </source>
</evidence>
<organism evidence="1 2">
    <name type="scientific">Novymonas esmeraldas</name>
    <dbReference type="NCBI Taxonomy" id="1808958"/>
    <lineage>
        <taxon>Eukaryota</taxon>
        <taxon>Discoba</taxon>
        <taxon>Euglenozoa</taxon>
        <taxon>Kinetoplastea</taxon>
        <taxon>Metakinetoplastina</taxon>
        <taxon>Trypanosomatida</taxon>
        <taxon>Trypanosomatidae</taxon>
        <taxon>Novymonas</taxon>
    </lineage>
</organism>